<accession>A0ABD0Y8Q5</accession>
<reference evidence="2 3" key="1">
    <citation type="submission" date="2024-07" db="EMBL/GenBank/DDBJ databases">
        <title>Chromosome-level genome assembly of the water stick insect Ranatra chinensis (Heteroptera: Nepidae).</title>
        <authorList>
            <person name="Liu X."/>
        </authorList>
    </citation>
    <scope>NUCLEOTIDE SEQUENCE [LARGE SCALE GENOMIC DNA]</scope>
    <source>
        <strain evidence="2">Cailab_2021Rc</strain>
        <tissue evidence="2">Muscle</tissue>
    </source>
</reference>
<protein>
    <submittedName>
        <fullName evidence="2">Uncharacterized protein</fullName>
    </submittedName>
</protein>
<evidence type="ECO:0000313" key="2">
    <source>
        <dbReference type="EMBL" id="KAL1123736.1"/>
    </source>
</evidence>
<comment type="caution">
    <text evidence="2">The sequence shown here is derived from an EMBL/GenBank/DDBJ whole genome shotgun (WGS) entry which is preliminary data.</text>
</comment>
<evidence type="ECO:0000313" key="3">
    <source>
        <dbReference type="Proteomes" id="UP001558652"/>
    </source>
</evidence>
<name>A0ABD0Y8Q5_9HEMI</name>
<sequence length="136" mass="14575">MYGGGGPGTAGGSPCGQDKEENSADTIRVLEQFQQLYRERLKKCATLNSPDNSKTGTDTTAASYGGLTGQDIGYGTKNMQSQDLESAFLSLEAADLRIGLKGKDQMYDSKLAASAWPRGNRWFAWVENSPSPLLCG</sequence>
<dbReference type="Proteomes" id="UP001558652">
    <property type="component" value="Unassembled WGS sequence"/>
</dbReference>
<dbReference type="AlphaFoldDB" id="A0ABD0Y8Q5"/>
<feature type="compositionally biased region" description="Gly residues" evidence="1">
    <location>
        <begin position="1"/>
        <end position="14"/>
    </location>
</feature>
<proteinExistence type="predicted"/>
<dbReference type="EMBL" id="JBFDAA010000011">
    <property type="protein sequence ID" value="KAL1123736.1"/>
    <property type="molecule type" value="Genomic_DNA"/>
</dbReference>
<evidence type="ECO:0000256" key="1">
    <source>
        <dbReference type="SAM" id="MobiDB-lite"/>
    </source>
</evidence>
<gene>
    <name evidence="2" type="ORF">AAG570_001509</name>
</gene>
<keyword evidence="3" id="KW-1185">Reference proteome</keyword>
<feature type="region of interest" description="Disordered" evidence="1">
    <location>
        <begin position="1"/>
        <end position="24"/>
    </location>
</feature>
<organism evidence="2 3">
    <name type="scientific">Ranatra chinensis</name>
    <dbReference type="NCBI Taxonomy" id="642074"/>
    <lineage>
        <taxon>Eukaryota</taxon>
        <taxon>Metazoa</taxon>
        <taxon>Ecdysozoa</taxon>
        <taxon>Arthropoda</taxon>
        <taxon>Hexapoda</taxon>
        <taxon>Insecta</taxon>
        <taxon>Pterygota</taxon>
        <taxon>Neoptera</taxon>
        <taxon>Paraneoptera</taxon>
        <taxon>Hemiptera</taxon>
        <taxon>Heteroptera</taxon>
        <taxon>Panheteroptera</taxon>
        <taxon>Nepomorpha</taxon>
        <taxon>Nepidae</taxon>
        <taxon>Ranatrinae</taxon>
        <taxon>Ranatra</taxon>
    </lineage>
</organism>